<dbReference type="Proteomes" id="UP000032434">
    <property type="component" value="Chromosome 1"/>
</dbReference>
<feature type="transmembrane region" description="Helical" evidence="1">
    <location>
        <begin position="63"/>
        <end position="84"/>
    </location>
</feature>
<evidence type="ECO:0000256" key="1">
    <source>
        <dbReference type="SAM" id="Phobius"/>
    </source>
</evidence>
<dbReference type="AlphaFoldDB" id="A0A061A8Z7"/>
<gene>
    <name evidence="2" type="ORF">Aocu_02450</name>
</gene>
<feature type="transmembrane region" description="Helical" evidence="1">
    <location>
        <begin position="27"/>
        <end position="51"/>
    </location>
</feature>
<feature type="transmembrane region" description="Helical" evidence="1">
    <location>
        <begin position="505"/>
        <end position="527"/>
    </location>
</feature>
<feature type="transmembrane region" description="Helical" evidence="1">
    <location>
        <begin position="113"/>
        <end position="136"/>
    </location>
</feature>
<dbReference type="HOGENOM" id="CLU_507752_0_0_14"/>
<feature type="transmembrane region" description="Helical" evidence="1">
    <location>
        <begin position="348"/>
        <end position="366"/>
    </location>
</feature>
<reference evidence="3" key="1">
    <citation type="submission" date="2014-05" db="EMBL/GenBank/DDBJ databases">
        <authorList>
            <person name="Kube M."/>
        </authorList>
    </citation>
    <scope>NUCLEOTIDE SEQUENCE [LARGE SCALE GENOMIC DNA]</scope>
</reference>
<accession>A0A061A8Z7</accession>
<keyword evidence="1" id="KW-0472">Membrane</keyword>
<keyword evidence="1" id="KW-1133">Transmembrane helix</keyword>
<dbReference type="EMBL" id="LK028559">
    <property type="protein sequence ID" value="CDR30318.1"/>
    <property type="molecule type" value="Genomic_DNA"/>
</dbReference>
<dbReference type="RefSeq" id="WP_045748882.1">
    <property type="nucleotide sequence ID" value="NZ_FUZK01000002.1"/>
</dbReference>
<feature type="transmembrane region" description="Helical" evidence="1">
    <location>
        <begin position="402"/>
        <end position="426"/>
    </location>
</feature>
<dbReference type="STRING" id="35623.Aocu_02450"/>
<dbReference type="PATRIC" id="fig|35623.3.peg.245"/>
<feature type="transmembrane region" description="Helical" evidence="1">
    <location>
        <begin position="479"/>
        <end position="499"/>
    </location>
</feature>
<evidence type="ECO:0000313" key="2">
    <source>
        <dbReference type="EMBL" id="CDR30318.1"/>
    </source>
</evidence>
<protein>
    <submittedName>
        <fullName evidence="2">Uncharacterized protein</fullName>
    </submittedName>
</protein>
<feature type="transmembrane region" description="Helical" evidence="1">
    <location>
        <begin position="324"/>
        <end position="342"/>
    </location>
</feature>
<feature type="transmembrane region" description="Helical" evidence="1">
    <location>
        <begin position="432"/>
        <end position="451"/>
    </location>
</feature>
<dbReference type="KEGG" id="aoc:Aocu_02450"/>
<evidence type="ECO:0000313" key="3">
    <source>
        <dbReference type="Proteomes" id="UP000032434"/>
    </source>
</evidence>
<dbReference type="InParanoid" id="A0A061A8Z7"/>
<organism evidence="2 3">
    <name type="scientific">Acholeplasma oculi</name>
    <dbReference type="NCBI Taxonomy" id="35623"/>
    <lineage>
        <taxon>Bacteria</taxon>
        <taxon>Bacillati</taxon>
        <taxon>Mycoplasmatota</taxon>
        <taxon>Mollicutes</taxon>
        <taxon>Acholeplasmatales</taxon>
        <taxon>Acholeplasmataceae</taxon>
        <taxon>Acholeplasma</taxon>
    </lineage>
</organism>
<proteinExistence type="predicted"/>
<feature type="transmembrane region" description="Helical" evidence="1">
    <location>
        <begin position="250"/>
        <end position="271"/>
    </location>
</feature>
<sequence length="536" mass="61576">MVKRIWLLLLLQLYNKFKRKEKGSLRIYRVIAIQAVILVLVSIVASFAIYAIKNIFYIPVNEYFAIFIFVLTQGIGIVSSLLHVTNDLYHSRDNQILFPLPVKNDEIFISKFILYYIQEFLRNLYVLVPILIALGFNQNAHVLYYLNILPIALLLPLLSVFISTLLSIPFVYIKNYLREHQLMSALLTLVVLVTLGYFIYILIQGIPIPIRLVQLYNSFIIGLTLFMQQIADFGFVYTYIGFILYNVNPFIHYVYVLGITILLGLSNYLIAKPMYFRLTSRSNEHSVKKNKSHKTKESKSLFMTFFRKEMIIARRSPNELINNYALLISLPMIMYILNYIYMGMNRSTFGNSLVLILNILICLLVVTGSNTQSASAITKEGYEFILLKTAPYDTSKIAWAKLLFNLLITLFVIGISFIVFSYALPVFPKMDIVYLAIFVSVVNIGHIFYSLELDVLNPNLSEYAQTGSLVNHPNIQKSLSFGLILSLLFTLVAVISFIIVEDLGWGLMIGSAIVFALYRFVSFRAYLKAYFIEIEY</sequence>
<feature type="transmembrane region" description="Helical" evidence="1">
    <location>
        <begin position="185"/>
        <end position="203"/>
    </location>
</feature>
<keyword evidence="3" id="KW-1185">Reference proteome</keyword>
<feature type="transmembrane region" description="Helical" evidence="1">
    <location>
        <begin position="148"/>
        <end position="173"/>
    </location>
</feature>
<name>A0A061A8Z7_9MOLU</name>
<keyword evidence="1" id="KW-0812">Transmembrane</keyword>